<protein>
    <submittedName>
        <fullName evidence="4">Helicase</fullName>
    </submittedName>
</protein>
<dbReference type="SMART" id="SM00487">
    <property type="entry name" value="DEXDc"/>
    <property type="match status" value="1"/>
</dbReference>
<sequence length="496" mass="56134">MVSEISTRLKRNPSLNLGLRHAGFLYQLEAVEAVKDLPYAALFHEQGLGKTKIAIDLALEWLKTDAVDTVVFVTKRGLIQNWQDEIKAHSYLYPTILDQNHAGNFFALNSPSPVFLVHYEVFRTEQRRLGLFAKTRRIGIILDEAQKIKNPESDLARAFHAIAPVMKRRIIMTGTPVANRPYDIWSLIYFLDQGESLGTDFEAFKSGLDLSNDLWVNQTRRDAFEDELGDLFDRIRSFTVRETKLTAGIQLPEKRIQNVPVDMSPRQKALYDEYRTDLGASIVVNERQTLDDAEESLKRLLRLVQVASNPKLVDDSYTETPGKYAKLHELVTTATISGSKIIVWTSFVKNADWLQSRLAEFGAVKVHGGVELADRNDAIARFKADPSVKVLVATPGAAKEGLTLTIANHAVFYDRSFSLDDYLQAQDRIHRISQTDTCFIWNLIAIESIDEWVDSLLAAKRLSAQLGQADISKEEYRRLANYDFGKMIKEILGLEV</sequence>
<keyword evidence="4" id="KW-0067">ATP-binding</keyword>
<name>A0A1B1CHT0_RHILE</name>
<keyword evidence="4" id="KW-0614">Plasmid</keyword>
<dbReference type="InterPro" id="IPR014001">
    <property type="entry name" value="Helicase_ATP-bd"/>
</dbReference>
<dbReference type="InterPro" id="IPR027417">
    <property type="entry name" value="P-loop_NTPase"/>
</dbReference>
<dbReference type="OrthoDB" id="9814088at2"/>
<dbReference type="Proteomes" id="UP000092691">
    <property type="component" value="Plasmid unnamed1"/>
</dbReference>
<dbReference type="PROSITE" id="PS51192">
    <property type="entry name" value="HELICASE_ATP_BIND_1"/>
    <property type="match status" value="1"/>
</dbReference>
<dbReference type="AlphaFoldDB" id="A0A1B1CHT0"/>
<dbReference type="InterPro" id="IPR000330">
    <property type="entry name" value="SNF2_N"/>
</dbReference>
<evidence type="ECO:0000313" key="5">
    <source>
        <dbReference type="Proteomes" id="UP000092691"/>
    </source>
</evidence>
<dbReference type="Pfam" id="PF00271">
    <property type="entry name" value="Helicase_C"/>
    <property type="match status" value="1"/>
</dbReference>
<geneLocation type="plasmid" evidence="4 5">
    <name>unnamed1</name>
</geneLocation>
<feature type="domain" description="Helicase ATP-binding" evidence="2">
    <location>
        <begin position="31"/>
        <end position="194"/>
    </location>
</feature>
<evidence type="ECO:0000259" key="2">
    <source>
        <dbReference type="PROSITE" id="PS51192"/>
    </source>
</evidence>
<dbReference type="GO" id="GO:0004386">
    <property type="term" value="F:helicase activity"/>
    <property type="evidence" value="ECO:0007669"/>
    <property type="project" value="UniProtKB-KW"/>
</dbReference>
<keyword evidence="4" id="KW-0547">Nucleotide-binding</keyword>
<dbReference type="InterPro" id="IPR001650">
    <property type="entry name" value="Helicase_C-like"/>
</dbReference>
<proteinExistence type="predicted"/>
<evidence type="ECO:0000256" key="1">
    <source>
        <dbReference type="ARBA" id="ARBA00022801"/>
    </source>
</evidence>
<evidence type="ECO:0000313" key="4">
    <source>
        <dbReference type="EMBL" id="ANP89266.1"/>
    </source>
</evidence>
<reference evidence="4 5" key="1">
    <citation type="submission" date="2016-06" db="EMBL/GenBank/DDBJ databases">
        <title>Microsymbionts genomes from the relict species Vavilovia formosa.</title>
        <authorList>
            <person name="Chirak E."/>
            <person name="Kimeklis A."/>
            <person name="Andronov E."/>
        </authorList>
    </citation>
    <scope>NUCLEOTIDE SEQUENCE [LARGE SCALE GENOMIC DNA]</scope>
    <source>
        <strain evidence="4 5">Vaf10</strain>
        <plasmid evidence="5">Plasmid unnamed1</plasmid>
    </source>
</reference>
<accession>A0A1B1CHT0</accession>
<dbReference type="GO" id="GO:0005524">
    <property type="term" value="F:ATP binding"/>
    <property type="evidence" value="ECO:0007669"/>
    <property type="project" value="InterPro"/>
</dbReference>
<dbReference type="SMART" id="SM00490">
    <property type="entry name" value="HELICc"/>
    <property type="match status" value="1"/>
</dbReference>
<feature type="domain" description="Helicase C-terminal" evidence="3">
    <location>
        <begin position="326"/>
        <end position="477"/>
    </location>
</feature>
<dbReference type="EMBL" id="CP016287">
    <property type="protein sequence ID" value="ANP89266.1"/>
    <property type="molecule type" value="Genomic_DNA"/>
</dbReference>
<dbReference type="PANTHER" id="PTHR10799">
    <property type="entry name" value="SNF2/RAD54 HELICASE FAMILY"/>
    <property type="match status" value="1"/>
</dbReference>
<gene>
    <name evidence="4" type="ORF">BA011_26125</name>
</gene>
<dbReference type="Pfam" id="PF00176">
    <property type="entry name" value="SNF2-rel_dom"/>
    <property type="match status" value="1"/>
</dbReference>
<keyword evidence="1" id="KW-0378">Hydrolase</keyword>
<dbReference type="PROSITE" id="PS51194">
    <property type="entry name" value="HELICASE_CTER"/>
    <property type="match status" value="1"/>
</dbReference>
<dbReference type="GO" id="GO:0016787">
    <property type="term" value="F:hydrolase activity"/>
    <property type="evidence" value="ECO:0007669"/>
    <property type="project" value="UniProtKB-KW"/>
</dbReference>
<dbReference type="Gene3D" id="3.40.50.10810">
    <property type="entry name" value="Tandem AAA-ATPase domain"/>
    <property type="match status" value="1"/>
</dbReference>
<keyword evidence="4" id="KW-0347">Helicase</keyword>
<dbReference type="SUPFAM" id="SSF52540">
    <property type="entry name" value="P-loop containing nucleoside triphosphate hydrolases"/>
    <property type="match status" value="2"/>
</dbReference>
<organism evidence="4 5">
    <name type="scientific">Rhizobium leguminosarum</name>
    <dbReference type="NCBI Taxonomy" id="384"/>
    <lineage>
        <taxon>Bacteria</taxon>
        <taxon>Pseudomonadati</taxon>
        <taxon>Pseudomonadota</taxon>
        <taxon>Alphaproteobacteria</taxon>
        <taxon>Hyphomicrobiales</taxon>
        <taxon>Rhizobiaceae</taxon>
        <taxon>Rhizobium/Agrobacterium group</taxon>
        <taxon>Rhizobium</taxon>
    </lineage>
</organism>
<dbReference type="CDD" id="cd18793">
    <property type="entry name" value="SF2_C_SNF"/>
    <property type="match status" value="1"/>
</dbReference>
<dbReference type="InterPro" id="IPR038718">
    <property type="entry name" value="SNF2-like_sf"/>
</dbReference>
<dbReference type="RefSeq" id="WP_065282919.1">
    <property type="nucleotide sequence ID" value="NZ_CP016287.1"/>
</dbReference>
<evidence type="ECO:0000259" key="3">
    <source>
        <dbReference type="PROSITE" id="PS51194"/>
    </source>
</evidence>
<dbReference type="Gene3D" id="3.40.50.300">
    <property type="entry name" value="P-loop containing nucleotide triphosphate hydrolases"/>
    <property type="match status" value="1"/>
</dbReference>
<dbReference type="InterPro" id="IPR049730">
    <property type="entry name" value="SNF2/RAD54-like_C"/>
</dbReference>